<dbReference type="OrthoDB" id="289721at2759"/>
<feature type="domain" description="Rab-GAP TBC" evidence="2">
    <location>
        <begin position="387"/>
        <end position="584"/>
    </location>
</feature>
<feature type="compositionally biased region" description="Polar residues" evidence="1">
    <location>
        <begin position="210"/>
        <end position="221"/>
    </location>
</feature>
<dbReference type="Pfam" id="PF00566">
    <property type="entry name" value="RabGAP-TBC"/>
    <property type="match status" value="1"/>
</dbReference>
<dbReference type="InterPro" id="IPR035969">
    <property type="entry name" value="Rab-GAP_TBC_sf"/>
</dbReference>
<dbReference type="SMART" id="SM00164">
    <property type="entry name" value="TBC"/>
    <property type="match status" value="1"/>
</dbReference>
<feature type="compositionally biased region" description="Polar residues" evidence="1">
    <location>
        <begin position="161"/>
        <end position="186"/>
    </location>
</feature>
<dbReference type="Gene3D" id="1.10.472.80">
    <property type="entry name" value="Ypt/Rab-GAP domain of gyp1p, domain 3"/>
    <property type="match status" value="1"/>
</dbReference>
<dbReference type="AlphaFoldDB" id="A0A9P6NY75"/>
<dbReference type="PANTHER" id="PTHR47219:SF15">
    <property type="entry name" value="TBC1 DOMAIN FAMILY MEMBER 12 ISOFORM X1"/>
    <property type="match status" value="1"/>
</dbReference>
<feature type="region of interest" description="Disordered" evidence="1">
    <location>
        <begin position="30"/>
        <end position="53"/>
    </location>
</feature>
<name>A0A9P6NY75_9BASI</name>
<feature type="compositionally biased region" description="Low complexity" evidence="1">
    <location>
        <begin position="191"/>
        <end position="209"/>
    </location>
</feature>
<dbReference type="InterPro" id="IPR000195">
    <property type="entry name" value="Rab-GAP-TBC_dom"/>
</dbReference>
<evidence type="ECO:0000259" key="2">
    <source>
        <dbReference type="PROSITE" id="PS50086"/>
    </source>
</evidence>
<sequence length="682" mass="77430">MECYTPDWSVPSIPEASGVSNSNLGYIVERDEDDYPTPNANQHNFNRNQTQNLTDSNLNITGSINHSDLDEVLIPDPVFQAAFATLPETYNYQNDFNHHHSTIPNHDLNLPIESFQTLGFNENRQFESICLSNLSSRTNFSTSNQNSNSNLSETESDRTNSIDSNRQSDLNSNNNQAEDVESNSSDFKLKQQQQQEQRTRSSNPSPTNPQSTFHSNTQTHYSNSSEMTSTSTNLPSPNHSQSPPPPPPARAHSAPLSTMSAPPKPADKSKAGKKAVEAIQGGGGLGTKGKKANVLQKVLSRTRPKDLPPKPQEEDERHLREYKEMMTISIEMQKRKEAQISEQRLAREQLLTSYQPAWEKDVLPNWKSVMRDDALGKSLRNMWWLGTMPPRHRGRLWHQCIGNAGAVGRSAFLKSVALAKSLMNSTPSRFPPEVIKAIDSDLSITLPKLKLFQEGKPMHTDLRQILLAWSVFWRERPFYPKGSSFVAALFLINMTPQDAFLSLVNISRKSCLSYFYNNKINEIESFYRIFDTLLADTMPKVYRNFQERRIKPSLYLKPWITTVYIGYLPIELATRVMDVFVLEGDSFLFRLALALLKTLEARLFNPDPIELEAIFNGTDKGARSIVIRNTLSIFGQRTLDEVTADEAYEEMGCIESNVFEKINEQNWNEALWERLVSRELPD</sequence>
<dbReference type="GO" id="GO:0031267">
    <property type="term" value="F:small GTPase binding"/>
    <property type="evidence" value="ECO:0007669"/>
    <property type="project" value="TreeGrafter"/>
</dbReference>
<dbReference type="PROSITE" id="PS50086">
    <property type="entry name" value="TBC_RABGAP"/>
    <property type="match status" value="1"/>
</dbReference>
<comment type="caution">
    <text evidence="3">The sequence shown here is derived from an EMBL/GenBank/DDBJ whole genome shotgun (WGS) entry which is preliminary data.</text>
</comment>
<feature type="compositionally biased region" description="Basic and acidic residues" evidence="1">
    <location>
        <begin position="265"/>
        <end position="276"/>
    </location>
</feature>
<gene>
    <name evidence="3" type="ORF">CROQUDRAFT_649950</name>
</gene>
<feature type="compositionally biased region" description="Low complexity" evidence="1">
    <location>
        <begin position="137"/>
        <end position="153"/>
    </location>
</feature>
<feature type="compositionally biased region" description="Polar residues" evidence="1">
    <location>
        <begin position="38"/>
        <end position="53"/>
    </location>
</feature>
<accession>A0A9P6NY75</accession>
<feature type="compositionally biased region" description="Low complexity" evidence="1">
    <location>
        <begin position="222"/>
        <end position="241"/>
    </location>
</feature>
<dbReference type="GO" id="GO:0005096">
    <property type="term" value="F:GTPase activator activity"/>
    <property type="evidence" value="ECO:0007669"/>
    <property type="project" value="TreeGrafter"/>
</dbReference>
<dbReference type="SUPFAM" id="SSF47923">
    <property type="entry name" value="Ypt/Rab-GAP domain of gyp1p"/>
    <property type="match status" value="2"/>
</dbReference>
<protein>
    <recommendedName>
        <fullName evidence="2">Rab-GAP TBC domain-containing protein</fullName>
    </recommendedName>
</protein>
<evidence type="ECO:0000313" key="4">
    <source>
        <dbReference type="Proteomes" id="UP000886653"/>
    </source>
</evidence>
<evidence type="ECO:0000256" key="1">
    <source>
        <dbReference type="SAM" id="MobiDB-lite"/>
    </source>
</evidence>
<dbReference type="Proteomes" id="UP000886653">
    <property type="component" value="Unassembled WGS sequence"/>
</dbReference>
<proteinExistence type="predicted"/>
<evidence type="ECO:0000313" key="3">
    <source>
        <dbReference type="EMBL" id="KAG0152523.1"/>
    </source>
</evidence>
<dbReference type="Gene3D" id="1.10.8.270">
    <property type="entry name" value="putative rabgap domain of human tbc1 domain family member 14 like domains"/>
    <property type="match status" value="1"/>
</dbReference>
<organism evidence="3 4">
    <name type="scientific">Cronartium quercuum f. sp. fusiforme G11</name>
    <dbReference type="NCBI Taxonomy" id="708437"/>
    <lineage>
        <taxon>Eukaryota</taxon>
        <taxon>Fungi</taxon>
        <taxon>Dikarya</taxon>
        <taxon>Basidiomycota</taxon>
        <taxon>Pucciniomycotina</taxon>
        <taxon>Pucciniomycetes</taxon>
        <taxon>Pucciniales</taxon>
        <taxon>Coleosporiaceae</taxon>
        <taxon>Cronartium</taxon>
    </lineage>
</organism>
<feature type="region of interest" description="Disordered" evidence="1">
    <location>
        <begin position="137"/>
        <end position="292"/>
    </location>
</feature>
<reference evidence="3" key="1">
    <citation type="submission" date="2013-11" db="EMBL/GenBank/DDBJ databases">
        <title>Genome sequence of the fusiform rust pathogen reveals effectors for host alternation and coevolution with pine.</title>
        <authorList>
            <consortium name="DOE Joint Genome Institute"/>
            <person name="Smith K."/>
            <person name="Pendleton A."/>
            <person name="Kubisiak T."/>
            <person name="Anderson C."/>
            <person name="Salamov A."/>
            <person name="Aerts A."/>
            <person name="Riley R."/>
            <person name="Clum A."/>
            <person name="Lindquist E."/>
            <person name="Ence D."/>
            <person name="Campbell M."/>
            <person name="Kronenberg Z."/>
            <person name="Feau N."/>
            <person name="Dhillon B."/>
            <person name="Hamelin R."/>
            <person name="Burleigh J."/>
            <person name="Smith J."/>
            <person name="Yandell M."/>
            <person name="Nelson C."/>
            <person name="Grigoriev I."/>
            <person name="Davis J."/>
        </authorList>
    </citation>
    <scope>NUCLEOTIDE SEQUENCE</scope>
    <source>
        <strain evidence="3">G11</strain>
    </source>
</reference>
<dbReference type="EMBL" id="MU167208">
    <property type="protein sequence ID" value="KAG0152523.1"/>
    <property type="molecule type" value="Genomic_DNA"/>
</dbReference>
<keyword evidence="4" id="KW-1185">Reference proteome</keyword>
<dbReference type="PANTHER" id="PTHR47219">
    <property type="entry name" value="RAB GTPASE-ACTIVATING PROTEIN 1-LIKE"/>
    <property type="match status" value="1"/>
</dbReference>
<dbReference type="Gene3D" id="1.10.10.750">
    <property type="entry name" value="Ypt/Rab-GAP domain of gyp1p, domain 1"/>
    <property type="match status" value="1"/>
</dbReference>
<dbReference type="InterPro" id="IPR050302">
    <property type="entry name" value="Rab_GAP_TBC_domain"/>
</dbReference>